<evidence type="ECO:0000256" key="3">
    <source>
        <dbReference type="ARBA" id="ARBA00022679"/>
    </source>
</evidence>
<keyword evidence="6 9" id="KW-0418">Kinase</keyword>
<dbReference type="PIRSF" id="PIRSF000722">
    <property type="entry name" value="Acetate_prop_kin"/>
    <property type="match status" value="1"/>
</dbReference>
<feature type="binding site" evidence="9">
    <location>
        <position position="87"/>
    </location>
    <ligand>
        <name>substrate</name>
    </ligand>
</feature>
<keyword evidence="2 9" id="KW-0963">Cytoplasm</keyword>
<feature type="site" description="Transition state stabilizer" evidence="9">
    <location>
        <position position="237"/>
    </location>
</feature>
<dbReference type="InterPro" id="IPR023865">
    <property type="entry name" value="Aliphatic_acid_kinase_CS"/>
</dbReference>
<evidence type="ECO:0000313" key="11">
    <source>
        <dbReference type="EMBL" id="MDC7717786.1"/>
    </source>
</evidence>
<feature type="binding site" evidence="9">
    <location>
        <position position="16"/>
    </location>
    <ligand>
        <name>ATP</name>
        <dbReference type="ChEBI" id="CHEBI:30616"/>
    </ligand>
</feature>
<keyword evidence="4 9" id="KW-0479">Metal-binding</keyword>
<dbReference type="GO" id="GO:0016301">
    <property type="term" value="F:kinase activity"/>
    <property type="evidence" value="ECO:0007669"/>
    <property type="project" value="UniProtKB-KW"/>
</dbReference>
<keyword evidence="5 9" id="KW-0547">Nucleotide-binding</keyword>
<name>A0ABT5IZY7_9NEIS</name>
<protein>
    <recommendedName>
        <fullName evidence="9">Acetate kinase</fullName>
        <ecNumber evidence="9">2.7.2.1</ecNumber>
    </recommendedName>
    <alternativeName>
        <fullName evidence="9">Acetokinase</fullName>
    </alternativeName>
</protein>
<comment type="subunit">
    <text evidence="9">Homodimer.</text>
</comment>
<dbReference type="EC" id="2.7.2.1" evidence="9"/>
<feature type="binding site" evidence="9">
    <location>
        <begin position="204"/>
        <end position="208"/>
    </location>
    <ligand>
        <name>ATP</name>
        <dbReference type="ChEBI" id="CHEBI:30616"/>
    </ligand>
</feature>
<comment type="function">
    <text evidence="9">Catalyzes the formation of acetyl phosphate from acetate and ATP. Can also catalyze the reverse reaction.</text>
</comment>
<keyword evidence="7 9" id="KW-0067">ATP-binding</keyword>
<dbReference type="CDD" id="cd24010">
    <property type="entry name" value="ASKHA_NBD_AcK_PK"/>
    <property type="match status" value="1"/>
</dbReference>
<feature type="binding site" evidence="9">
    <location>
        <position position="9"/>
    </location>
    <ligand>
        <name>Mg(2+)</name>
        <dbReference type="ChEBI" id="CHEBI:18420"/>
    </ligand>
</feature>
<evidence type="ECO:0000256" key="8">
    <source>
        <dbReference type="ARBA" id="ARBA00022842"/>
    </source>
</evidence>
<reference evidence="11 12" key="1">
    <citation type="submission" date="2023-01" db="EMBL/GenBank/DDBJ databases">
        <title>Novel species of the genus Vogesella isolated from rivers.</title>
        <authorList>
            <person name="Lu H."/>
        </authorList>
    </citation>
    <scope>NUCLEOTIDE SEQUENCE [LARGE SCALE GENOMIC DNA]</scope>
    <source>
        <strain evidence="11 12">DC21W</strain>
    </source>
</reference>
<keyword evidence="12" id="KW-1185">Reference proteome</keyword>
<organism evidence="11 12">
    <name type="scientific">Vogesella aquatica</name>
    <dbReference type="NCBI Taxonomy" id="2984206"/>
    <lineage>
        <taxon>Bacteria</taxon>
        <taxon>Pseudomonadati</taxon>
        <taxon>Pseudomonadota</taxon>
        <taxon>Betaproteobacteria</taxon>
        <taxon>Neisseriales</taxon>
        <taxon>Chromobacteriaceae</taxon>
        <taxon>Vogesella</taxon>
    </lineage>
</organism>
<dbReference type="InterPro" id="IPR043129">
    <property type="entry name" value="ATPase_NBD"/>
</dbReference>
<dbReference type="EMBL" id="JAQQLF010000013">
    <property type="protein sequence ID" value="MDC7717786.1"/>
    <property type="molecule type" value="Genomic_DNA"/>
</dbReference>
<comment type="pathway">
    <text evidence="9">Metabolic intermediate biosynthesis; acetyl-CoA biosynthesis; acetyl-CoA from acetate: step 1/2.</text>
</comment>
<dbReference type="PRINTS" id="PR00471">
    <property type="entry name" value="ACETATEKNASE"/>
</dbReference>
<gene>
    <name evidence="9" type="primary">ackA</name>
    <name evidence="11" type="ORF">PQU95_11250</name>
</gene>
<dbReference type="Pfam" id="PF00871">
    <property type="entry name" value="Acetate_kinase"/>
    <property type="match status" value="1"/>
</dbReference>
<keyword evidence="8 9" id="KW-0460">Magnesium</keyword>
<evidence type="ECO:0000256" key="9">
    <source>
        <dbReference type="HAMAP-Rule" id="MF_00020"/>
    </source>
</evidence>
<feature type="active site" description="Proton donor/acceptor" evidence="9">
    <location>
        <position position="144"/>
    </location>
</feature>
<dbReference type="Gene3D" id="3.30.420.40">
    <property type="match status" value="2"/>
</dbReference>
<evidence type="ECO:0000256" key="10">
    <source>
        <dbReference type="RuleBase" id="RU003835"/>
    </source>
</evidence>
<feature type="binding site" evidence="9">
    <location>
        <begin position="279"/>
        <end position="281"/>
    </location>
    <ligand>
        <name>ATP</name>
        <dbReference type="ChEBI" id="CHEBI:30616"/>
    </ligand>
</feature>
<comment type="catalytic activity">
    <reaction evidence="9">
        <text>acetate + ATP = acetyl phosphate + ADP</text>
        <dbReference type="Rhea" id="RHEA:11352"/>
        <dbReference type="ChEBI" id="CHEBI:22191"/>
        <dbReference type="ChEBI" id="CHEBI:30089"/>
        <dbReference type="ChEBI" id="CHEBI:30616"/>
        <dbReference type="ChEBI" id="CHEBI:456216"/>
        <dbReference type="EC" id="2.7.2.1"/>
    </reaction>
</comment>
<comment type="caution">
    <text evidence="11">The sequence shown here is derived from an EMBL/GenBank/DDBJ whole genome shotgun (WGS) entry which is preliminary data.</text>
</comment>
<evidence type="ECO:0000256" key="5">
    <source>
        <dbReference type="ARBA" id="ARBA00022741"/>
    </source>
</evidence>
<dbReference type="PANTHER" id="PTHR21060:SF21">
    <property type="entry name" value="ACETATE KINASE"/>
    <property type="match status" value="1"/>
</dbReference>
<feature type="binding site" evidence="9">
    <location>
        <position position="381"/>
    </location>
    <ligand>
        <name>Mg(2+)</name>
        <dbReference type="ChEBI" id="CHEBI:18420"/>
    </ligand>
</feature>
<comment type="cofactor">
    <cofactor evidence="9">
        <name>Mg(2+)</name>
        <dbReference type="ChEBI" id="CHEBI:18420"/>
    </cofactor>
    <cofactor evidence="9">
        <name>Mn(2+)</name>
        <dbReference type="ChEBI" id="CHEBI:29035"/>
    </cofactor>
    <text evidence="9">Mg(2+). Can also accept Mn(2+).</text>
</comment>
<dbReference type="HAMAP" id="MF_00020">
    <property type="entry name" value="Acetate_kinase"/>
    <property type="match status" value="1"/>
</dbReference>
<dbReference type="RefSeq" id="WP_272752096.1">
    <property type="nucleotide sequence ID" value="NZ_JAQQLF010000013.1"/>
</dbReference>
<evidence type="ECO:0000256" key="2">
    <source>
        <dbReference type="ARBA" id="ARBA00022490"/>
    </source>
</evidence>
<dbReference type="SUPFAM" id="SSF53067">
    <property type="entry name" value="Actin-like ATPase domain"/>
    <property type="match status" value="2"/>
</dbReference>
<dbReference type="PROSITE" id="PS01076">
    <property type="entry name" value="ACETATE_KINASE_2"/>
    <property type="match status" value="1"/>
</dbReference>
<evidence type="ECO:0000256" key="1">
    <source>
        <dbReference type="ARBA" id="ARBA00008748"/>
    </source>
</evidence>
<dbReference type="PROSITE" id="PS01075">
    <property type="entry name" value="ACETATE_KINASE_1"/>
    <property type="match status" value="1"/>
</dbReference>
<accession>A0ABT5IZY7</accession>
<feature type="binding site" evidence="9">
    <location>
        <begin position="327"/>
        <end position="331"/>
    </location>
    <ligand>
        <name>ATP</name>
        <dbReference type="ChEBI" id="CHEBI:30616"/>
    </ligand>
</feature>
<dbReference type="PANTHER" id="PTHR21060">
    <property type="entry name" value="ACETATE KINASE"/>
    <property type="match status" value="1"/>
</dbReference>
<evidence type="ECO:0000256" key="7">
    <source>
        <dbReference type="ARBA" id="ARBA00022840"/>
    </source>
</evidence>
<evidence type="ECO:0000256" key="4">
    <source>
        <dbReference type="ARBA" id="ARBA00022723"/>
    </source>
</evidence>
<sequence length="396" mass="41425">MITHTLVINCGSSSLKFALINAQTQDTTLTGLAEKLGMAGACITFKQAGQKVELTLAQGDHAGAMKAILSYLDERALTGSITAIGHRVVHGGENFHASTLIDDSVLAAIEDCARLAPLHNPANLLGMRTAQACFPGLPQVAVFDTAFHQTMPQHAYLYAVPMALYREHGVRRYGFHGTSHRFVAAEAARMAGIPLENSAIVSAHLGNGASVAAILNGQSVDTSMGLTPLEGLVMGTRSGDIDPGLFGYLASALNTDVDGITALLNKQSGLLGLSELSSDCRELEEAAANGHPGAIIAMEVFCYRLAKQIAAMVVALGRIDVLLFTGGIGENSPFVRANVLNKLAFLGFSLDAAANDAAFRGKAGRISHADSTTALVINTNEELMIALDTAALTQGK</sequence>
<evidence type="ECO:0000256" key="6">
    <source>
        <dbReference type="ARBA" id="ARBA00022777"/>
    </source>
</evidence>
<dbReference type="NCBIfam" id="TIGR00016">
    <property type="entry name" value="ackA"/>
    <property type="match status" value="1"/>
</dbReference>
<comment type="similarity">
    <text evidence="1 9 10">Belongs to the acetokinase family.</text>
</comment>
<proteinExistence type="inferred from homology"/>
<dbReference type="InterPro" id="IPR004372">
    <property type="entry name" value="Ac/propionate_kinase"/>
</dbReference>
<comment type="subcellular location">
    <subcellularLocation>
        <location evidence="9">Cytoplasm</location>
    </subcellularLocation>
</comment>
<dbReference type="InterPro" id="IPR000890">
    <property type="entry name" value="Aliphatic_acid_kin_short-chain"/>
</dbReference>
<keyword evidence="3 9" id="KW-0808">Transferase</keyword>
<dbReference type="Proteomes" id="UP001219956">
    <property type="component" value="Unassembled WGS sequence"/>
</dbReference>
<feature type="site" description="Transition state stabilizer" evidence="9">
    <location>
        <position position="176"/>
    </location>
</feature>
<evidence type="ECO:0000313" key="12">
    <source>
        <dbReference type="Proteomes" id="UP001219956"/>
    </source>
</evidence>